<proteinExistence type="inferred from homology"/>
<dbReference type="Gene3D" id="3.40.190.10">
    <property type="entry name" value="Periplasmic binding protein-like II"/>
    <property type="match status" value="1"/>
</dbReference>
<dbReference type="PANTHER" id="PTHR43649:SF12">
    <property type="entry name" value="DIACETYLCHITOBIOSE BINDING PROTEIN DASA"/>
    <property type="match status" value="1"/>
</dbReference>
<feature type="chain" id="PRO_5045458400" evidence="4">
    <location>
        <begin position="24"/>
        <end position="422"/>
    </location>
</feature>
<feature type="signal peptide" evidence="4">
    <location>
        <begin position="1"/>
        <end position="23"/>
    </location>
</feature>
<evidence type="ECO:0000256" key="4">
    <source>
        <dbReference type="SAM" id="SignalP"/>
    </source>
</evidence>
<dbReference type="RefSeq" id="WP_379022469.1">
    <property type="nucleotide sequence ID" value="NZ_JBHUGY010000034.1"/>
</dbReference>
<keyword evidence="3" id="KW-0574">Periplasm</keyword>
<gene>
    <name evidence="5" type="ORF">ACFSQT_23120</name>
</gene>
<evidence type="ECO:0000256" key="3">
    <source>
        <dbReference type="ARBA" id="ARBA00022764"/>
    </source>
</evidence>
<comment type="caution">
    <text evidence="5">The sequence shown here is derived from an EMBL/GenBank/DDBJ whole genome shotgun (WGS) entry which is preliminary data.</text>
</comment>
<dbReference type="EMBL" id="JBHUGY010000034">
    <property type="protein sequence ID" value="MFD2055848.1"/>
    <property type="molecule type" value="Genomic_DNA"/>
</dbReference>
<dbReference type="Pfam" id="PF01547">
    <property type="entry name" value="SBP_bac_1"/>
    <property type="match status" value="1"/>
</dbReference>
<evidence type="ECO:0000313" key="6">
    <source>
        <dbReference type="Proteomes" id="UP001597349"/>
    </source>
</evidence>
<reference evidence="6" key="1">
    <citation type="journal article" date="2019" name="Int. J. Syst. Evol. Microbiol.">
        <title>The Global Catalogue of Microorganisms (GCM) 10K type strain sequencing project: providing services to taxonomists for standard genome sequencing and annotation.</title>
        <authorList>
            <consortium name="The Broad Institute Genomics Platform"/>
            <consortium name="The Broad Institute Genome Sequencing Center for Infectious Disease"/>
            <person name="Wu L."/>
            <person name="Ma J."/>
        </authorList>
    </citation>
    <scope>NUCLEOTIDE SEQUENCE [LARGE SCALE GENOMIC DNA]</scope>
    <source>
        <strain evidence="6">CGMCC 1.16226</strain>
    </source>
</reference>
<protein>
    <submittedName>
        <fullName evidence="5">ABC transporter substrate-binding protein</fullName>
    </submittedName>
</protein>
<sequence>MRKTSTVLAAFAVGLLTSTAAIAGDVRIMWYSDGNEGEVLKDLLDRFMKENPGINVVLDNVSYTVVREQLPVQLEAGAGPDIARVTNLKALSNHWLDLRPLVADAGYWDKNFGDQADWMRPDGSNQISGFMTQITLTGGFANKTLFEQAGVALPGKDATWDDWAKAAKQVAESQQVPFAMALDRSGHRLSGPNLSYGSNYIGSDGKPAPLDEGAKAFITKFVGWVKDGTMSKDVWVSAAGSAYRAGADDFINGQVAYYYSGSWQVPNFSAKIGSNFDWVATGSPCGSANCTGMTGGAGLVAVKYTKNPTEVAKVMDYLAREDIVKEFSERTLFLPAHKGVIEKGLDFKTDDAQAKAALNTFVKDTSSLSDTARKLPGWFWSDTYYAALVTRVSQAAAGEMPLEEAFTRIDADIAAKVKDSGR</sequence>
<organism evidence="5 6">
    <name type="scientific">Mesorhizobium calcicola</name>
    <dbReference type="NCBI Taxonomy" id="1300310"/>
    <lineage>
        <taxon>Bacteria</taxon>
        <taxon>Pseudomonadati</taxon>
        <taxon>Pseudomonadota</taxon>
        <taxon>Alphaproteobacteria</taxon>
        <taxon>Hyphomicrobiales</taxon>
        <taxon>Phyllobacteriaceae</taxon>
        <taxon>Mesorhizobium</taxon>
    </lineage>
</organism>
<comment type="similarity">
    <text evidence="2">Belongs to the bacterial solute-binding protein 1 family.</text>
</comment>
<dbReference type="Proteomes" id="UP001597349">
    <property type="component" value="Unassembled WGS sequence"/>
</dbReference>
<dbReference type="InterPro" id="IPR050490">
    <property type="entry name" value="Bact_solute-bd_prot1"/>
</dbReference>
<accession>A0ABW4WIR6</accession>
<name>A0ABW4WIR6_9HYPH</name>
<keyword evidence="6" id="KW-1185">Reference proteome</keyword>
<keyword evidence="4" id="KW-0732">Signal</keyword>
<dbReference type="PANTHER" id="PTHR43649">
    <property type="entry name" value="ARABINOSE-BINDING PROTEIN-RELATED"/>
    <property type="match status" value="1"/>
</dbReference>
<comment type="subcellular location">
    <subcellularLocation>
        <location evidence="1">Periplasm</location>
    </subcellularLocation>
</comment>
<dbReference type="SUPFAM" id="SSF53850">
    <property type="entry name" value="Periplasmic binding protein-like II"/>
    <property type="match status" value="1"/>
</dbReference>
<evidence type="ECO:0000256" key="1">
    <source>
        <dbReference type="ARBA" id="ARBA00004418"/>
    </source>
</evidence>
<evidence type="ECO:0000256" key="2">
    <source>
        <dbReference type="ARBA" id="ARBA00008520"/>
    </source>
</evidence>
<evidence type="ECO:0000313" key="5">
    <source>
        <dbReference type="EMBL" id="MFD2055848.1"/>
    </source>
</evidence>
<dbReference type="InterPro" id="IPR006059">
    <property type="entry name" value="SBP"/>
</dbReference>